<evidence type="ECO:0000256" key="1">
    <source>
        <dbReference type="SAM" id="SignalP"/>
    </source>
</evidence>
<dbReference type="EMBL" id="BJYS01000041">
    <property type="protein sequence ID" value="GEO06582.1"/>
    <property type="molecule type" value="Genomic_DNA"/>
</dbReference>
<evidence type="ECO:0000313" key="3">
    <source>
        <dbReference type="EMBL" id="GEO06582.1"/>
    </source>
</evidence>
<feature type="domain" description="GP-PDE" evidence="2">
    <location>
        <begin position="36"/>
        <end position="287"/>
    </location>
</feature>
<sequence length="289" mass="31924">MKIRRLSLLLALIVVILAGCEQVEPASIQNLNNGKILVIGHGGSGFQSYFNPLPANSLASINSAVARLHADGVELDVQLTSDKKLVLYHDEFLQTQTNCSDCISGLTADEVLKCRYNRDVSNRIKEQEPIITLETVLQKFAAYPQKPLIFIDCKLLNTCNPAQTPHPADFAEAVATLVNKYNAYAWTHVESSSVPLLQALYARDSRLWLSFYTRNPAADIPEAARLGIKGITVFNNEITAAQVQEAHRRGLFVTLFGIKSRSGLVNTIRKNPDAIQTDNIPLLINILQD</sequence>
<name>A0A512B3P7_9BACT</name>
<dbReference type="CDD" id="cd08556">
    <property type="entry name" value="GDPD"/>
    <property type="match status" value="1"/>
</dbReference>
<keyword evidence="4" id="KW-1185">Reference proteome</keyword>
<evidence type="ECO:0000313" key="4">
    <source>
        <dbReference type="Proteomes" id="UP000321532"/>
    </source>
</evidence>
<dbReference type="Gene3D" id="3.20.20.190">
    <property type="entry name" value="Phosphatidylinositol (PI) phosphodiesterase"/>
    <property type="match status" value="1"/>
</dbReference>
<comment type="caution">
    <text evidence="3">The sequence shown here is derived from an EMBL/GenBank/DDBJ whole genome shotgun (WGS) entry which is preliminary data.</text>
</comment>
<dbReference type="Pfam" id="PF03009">
    <property type="entry name" value="GDPD"/>
    <property type="match status" value="1"/>
</dbReference>
<gene>
    <name evidence="3" type="ORF">AAE02nite_42460</name>
</gene>
<dbReference type="PROSITE" id="PS51704">
    <property type="entry name" value="GP_PDE"/>
    <property type="match status" value="1"/>
</dbReference>
<accession>A0A512B3P7</accession>
<proteinExistence type="predicted"/>
<feature type="chain" id="PRO_5021904933" description="GP-PDE domain-containing protein" evidence="1">
    <location>
        <begin position="19"/>
        <end position="289"/>
    </location>
</feature>
<dbReference type="PANTHER" id="PTHR46211:SF14">
    <property type="entry name" value="GLYCEROPHOSPHODIESTER PHOSPHODIESTERASE"/>
    <property type="match status" value="1"/>
</dbReference>
<evidence type="ECO:0000259" key="2">
    <source>
        <dbReference type="PROSITE" id="PS51704"/>
    </source>
</evidence>
<feature type="signal peptide" evidence="1">
    <location>
        <begin position="1"/>
        <end position="18"/>
    </location>
</feature>
<dbReference type="PROSITE" id="PS51257">
    <property type="entry name" value="PROKAR_LIPOPROTEIN"/>
    <property type="match status" value="1"/>
</dbReference>
<organism evidence="3 4">
    <name type="scientific">Adhaeribacter aerolatus</name>
    <dbReference type="NCBI Taxonomy" id="670289"/>
    <lineage>
        <taxon>Bacteria</taxon>
        <taxon>Pseudomonadati</taxon>
        <taxon>Bacteroidota</taxon>
        <taxon>Cytophagia</taxon>
        <taxon>Cytophagales</taxon>
        <taxon>Hymenobacteraceae</taxon>
        <taxon>Adhaeribacter</taxon>
    </lineage>
</organism>
<reference evidence="3 4" key="1">
    <citation type="submission" date="2019-07" db="EMBL/GenBank/DDBJ databases">
        <title>Whole genome shotgun sequence of Adhaeribacter aerolatus NBRC 106133.</title>
        <authorList>
            <person name="Hosoyama A."/>
            <person name="Uohara A."/>
            <person name="Ohji S."/>
            <person name="Ichikawa N."/>
        </authorList>
    </citation>
    <scope>NUCLEOTIDE SEQUENCE [LARGE SCALE GENOMIC DNA]</scope>
    <source>
        <strain evidence="3 4">NBRC 106133</strain>
    </source>
</reference>
<dbReference type="GO" id="GO:0008081">
    <property type="term" value="F:phosphoric diester hydrolase activity"/>
    <property type="evidence" value="ECO:0007669"/>
    <property type="project" value="InterPro"/>
</dbReference>
<dbReference type="PANTHER" id="PTHR46211">
    <property type="entry name" value="GLYCEROPHOSPHORYL DIESTER PHOSPHODIESTERASE"/>
    <property type="match status" value="1"/>
</dbReference>
<dbReference type="SUPFAM" id="SSF51695">
    <property type="entry name" value="PLC-like phosphodiesterases"/>
    <property type="match status" value="1"/>
</dbReference>
<dbReference type="GO" id="GO:0006629">
    <property type="term" value="P:lipid metabolic process"/>
    <property type="evidence" value="ECO:0007669"/>
    <property type="project" value="InterPro"/>
</dbReference>
<dbReference type="InterPro" id="IPR017946">
    <property type="entry name" value="PLC-like_Pdiesterase_TIM-brl"/>
</dbReference>
<keyword evidence="1" id="KW-0732">Signal</keyword>
<dbReference type="OrthoDB" id="384721at2"/>
<dbReference type="RefSeq" id="WP_146902938.1">
    <property type="nucleotide sequence ID" value="NZ_BJYS01000041.1"/>
</dbReference>
<dbReference type="Proteomes" id="UP000321532">
    <property type="component" value="Unassembled WGS sequence"/>
</dbReference>
<dbReference type="InterPro" id="IPR030395">
    <property type="entry name" value="GP_PDE_dom"/>
</dbReference>
<dbReference type="AlphaFoldDB" id="A0A512B3P7"/>
<protein>
    <recommendedName>
        <fullName evidence="2">GP-PDE domain-containing protein</fullName>
    </recommendedName>
</protein>